<organism evidence="1 2">
    <name type="scientific">Pisolithus tinctorius Marx 270</name>
    <dbReference type="NCBI Taxonomy" id="870435"/>
    <lineage>
        <taxon>Eukaryota</taxon>
        <taxon>Fungi</taxon>
        <taxon>Dikarya</taxon>
        <taxon>Basidiomycota</taxon>
        <taxon>Agaricomycotina</taxon>
        <taxon>Agaricomycetes</taxon>
        <taxon>Agaricomycetidae</taxon>
        <taxon>Boletales</taxon>
        <taxon>Sclerodermatineae</taxon>
        <taxon>Pisolithaceae</taxon>
        <taxon>Pisolithus</taxon>
    </lineage>
</organism>
<evidence type="ECO:0000313" key="1">
    <source>
        <dbReference type="EMBL" id="KIO07311.1"/>
    </source>
</evidence>
<feature type="non-terminal residue" evidence="1">
    <location>
        <position position="1"/>
    </location>
</feature>
<reference evidence="2" key="2">
    <citation type="submission" date="2015-01" db="EMBL/GenBank/DDBJ databases">
        <title>Evolutionary Origins and Diversification of the Mycorrhizal Mutualists.</title>
        <authorList>
            <consortium name="DOE Joint Genome Institute"/>
            <consortium name="Mycorrhizal Genomics Consortium"/>
            <person name="Kohler A."/>
            <person name="Kuo A."/>
            <person name="Nagy L.G."/>
            <person name="Floudas D."/>
            <person name="Copeland A."/>
            <person name="Barry K.W."/>
            <person name="Cichocki N."/>
            <person name="Veneault-Fourrey C."/>
            <person name="LaButti K."/>
            <person name="Lindquist E.A."/>
            <person name="Lipzen A."/>
            <person name="Lundell T."/>
            <person name="Morin E."/>
            <person name="Murat C."/>
            <person name="Riley R."/>
            <person name="Ohm R."/>
            <person name="Sun H."/>
            <person name="Tunlid A."/>
            <person name="Henrissat B."/>
            <person name="Grigoriev I.V."/>
            <person name="Hibbett D.S."/>
            <person name="Martin F."/>
        </authorList>
    </citation>
    <scope>NUCLEOTIDE SEQUENCE [LARGE SCALE GENOMIC DNA]</scope>
    <source>
        <strain evidence="2">Marx 270</strain>
    </source>
</reference>
<dbReference type="HOGENOM" id="CLU_078575_3_1_1"/>
<reference evidence="1 2" key="1">
    <citation type="submission" date="2014-04" db="EMBL/GenBank/DDBJ databases">
        <authorList>
            <consortium name="DOE Joint Genome Institute"/>
            <person name="Kuo A."/>
            <person name="Kohler A."/>
            <person name="Costa M.D."/>
            <person name="Nagy L.G."/>
            <person name="Floudas D."/>
            <person name="Copeland A."/>
            <person name="Barry K.W."/>
            <person name="Cichocki N."/>
            <person name="Veneault-Fourrey C."/>
            <person name="LaButti K."/>
            <person name="Lindquist E.A."/>
            <person name="Lipzen A."/>
            <person name="Lundell T."/>
            <person name="Morin E."/>
            <person name="Murat C."/>
            <person name="Sun H."/>
            <person name="Tunlid A."/>
            <person name="Henrissat B."/>
            <person name="Grigoriev I.V."/>
            <person name="Hibbett D.S."/>
            <person name="Martin F."/>
            <person name="Nordberg H.P."/>
            <person name="Cantor M.N."/>
            <person name="Hua S.X."/>
        </authorList>
    </citation>
    <scope>NUCLEOTIDE SEQUENCE [LARGE SCALE GENOMIC DNA]</scope>
    <source>
        <strain evidence="1 2">Marx 270</strain>
    </source>
</reference>
<evidence type="ECO:0000313" key="2">
    <source>
        <dbReference type="Proteomes" id="UP000054217"/>
    </source>
</evidence>
<dbReference type="InParanoid" id="A0A0C3PG65"/>
<proteinExistence type="predicted"/>
<keyword evidence="2" id="KW-1185">Reference proteome</keyword>
<sequence length="104" mass="11660">TMAKDNHSLQVPTLNADGSNWLYYKARVEWAVSSKGLIGHLTGVISMTLGLSPKQKLVSEYPEKLRQWAKDDGYIKQVITVSLPESLFLQVLKEETVKSVWGVL</sequence>
<dbReference type="AlphaFoldDB" id="A0A0C3PG65"/>
<feature type="non-terminal residue" evidence="1">
    <location>
        <position position="104"/>
    </location>
</feature>
<accession>A0A0C3PG65</accession>
<gene>
    <name evidence="1" type="ORF">M404DRAFT_71813</name>
</gene>
<dbReference type="Proteomes" id="UP000054217">
    <property type="component" value="Unassembled WGS sequence"/>
</dbReference>
<protein>
    <submittedName>
        <fullName evidence="1">Uncharacterized protein</fullName>
    </submittedName>
</protein>
<dbReference type="OrthoDB" id="3269759at2759"/>
<name>A0A0C3PG65_PISTI</name>
<dbReference type="EMBL" id="KN831960">
    <property type="protein sequence ID" value="KIO07311.1"/>
    <property type="molecule type" value="Genomic_DNA"/>
</dbReference>